<evidence type="ECO:0000313" key="3">
    <source>
        <dbReference type="EMBL" id="GGA63564.1"/>
    </source>
</evidence>
<keyword evidence="4" id="KW-1185">Reference proteome</keyword>
<dbReference type="RefSeq" id="WP_127071801.1">
    <property type="nucleotide sequence ID" value="NZ_BMKB01000010.1"/>
</dbReference>
<dbReference type="InterPro" id="IPR013538">
    <property type="entry name" value="ASHA1/2-like_C"/>
</dbReference>
<dbReference type="SUPFAM" id="SSF55961">
    <property type="entry name" value="Bet v1-like"/>
    <property type="match status" value="1"/>
</dbReference>
<dbReference type="OrthoDB" id="9803476at2"/>
<organism evidence="3 4">
    <name type="scientific">Pelagibacterium lentulum</name>
    <dbReference type="NCBI Taxonomy" id="2029865"/>
    <lineage>
        <taxon>Bacteria</taxon>
        <taxon>Pseudomonadati</taxon>
        <taxon>Pseudomonadota</taxon>
        <taxon>Alphaproteobacteria</taxon>
        <taxon>Hyphomicrobiales</taxon>
        <taxon>Devosiaceae</taxon>
        <taxon>Pelagibacterium</taxon>
    </lineage>
</organism>
<comment type="caution">
    <text evidence="3">The sequence shown here is derived from an EMBL/GenBank/DDBJ whole genome shotgun (WGS) entry which is preliminary data.</text>
</comment>
<protein>
    <recommendedName>
        <fullName evidence="2">Activator of Hsp90 ATPase homologue 1/2-like C-terminal domain-containing protein</fullName>
    </recommendedName>
</protein>
<gene>
    <name evidence="3" type="ORF">GCM10011499_37390</name>
</gene>
<dbReference type="Gene3D" id="3.30.530.20">
    <property type="match status" value="1"/>
</dbReference>
<name>A0A916RQS5_9HYPH</name>
<dbReference type="Pfam" id="PF08327">
    <property type="entry name" value="AHSA1"/>
    <property type="match status" value="1"/>
</dbReference>
<evidence type="ECO:0000259" key="2">
    <source>
        <dbReference type="Pfam" id="PF08327"/>
    </source>
</evidence>
<accession>A0A916RQS5</accession>
<evidence type="ECO:0000256" key="1">
    <source>
        <dbReference type="ARBA" id="ARBA00006817"/>
    </source>
</evidence>
<dbReference type="InterPro" id="IPR023393">
    <property type="entry name" value="START-like_dom_sf"/>
</dbReference>
<feature type="domain" description="Activator of Hsp90 ATPase homologue 1/2-like C-terminal" evidence="2">
    <location>
        <begin position="17"/>
        <end position="145"/>
    </location>
</feature>
<sequence>MTMEVKADSFTIERRLKASRTTVFQAWADPKQKAKWFAGADVAKSGYTVDFRPGGREYASFSNEMGLHENETCFFKIVPDALIVYAYSMAMNGNVHSVSLVTVRLEDDTTGTRLTYSEQMSVIGDSDGAAGREHGWGLMLDRMVEQVDAVHA</sequence>
<dbReference type="AlphaFoldDB" id="A0A916RQS5"/>
<evidence type="ECO:0000313" key="4">
    <source>
        <dbReference type="Proteomes" id="UP000596977"/>
    </source>
</evidence>
<reference evidence="3 4" key="1">
    <citation type="journal article" date="2014" name="Int. J. Syst. Evol. Microbiol.">
        <title>Complete genome sequence of Corynebacterium casei LMG S-19264T (=DSM 44701T), isolated from a smear-ripened cheese.</title>
        <authorList>
            <consortium name="US DOE Joint Genome Institute (JGI-PGF)"/>
            <person name="Walter F."/>
            <person name="Albersmeier A."/>
            <person name="Kalinowski J."/>
            <person name="Ruckert C."/>
        </authorList>
    </citation>
    <scope>NUCLEOTIDE SEQUENCE [LARGE SCALE GENOMIC DNA]</scope>
    <source>
        <strain evidence="3 4">CGMCC 1.15896</strain>
    </source>
</reference>
<dbReference type="Proteomes" id="UP000596977">
    <property type="component" value="Unassembled WGS sequence"/>
</dbReference>
<comment type="similarity">
    <text evidence="1">Belongs to the AHA1 family.</text>
</comment>
<proteinExistence type="inferred from homology"/>
<dbReference type="EMBL" id="BMKB01000010">
    <property type="protein sequence ID" value="GGA63564.1"/>
    <property type="molecule type" value="Genomic_DNA"/>
</dbReference>